<keyword evidence="4" id="KW-1185">Reference proteome</keyword>
<evidence type="ECO:0000313" key="3">
    <source>
        <dbReference type="EMBL" id="ALC18249.1"/>
    </source>
</evidence>
<dbReference type="GO" id="GO:0000160">
    <property type="term" value="P:phosphorelay signal transduction system"/>
    <property type="evidence" value="ECO:0007669"/>
    <property type="project" value="InterPro"/>
</dbReference>
<dbReference type="PROSITE" id="PS50110">
    <property type="entry name" value="RESPONSE_REGULATORY"/>
    <property type="match status" value="1"/>
</dbReference>
<dbReference type="SUPFAM" id="SSF52172">
    <property type="entry name" value="CheY-like"/>
    <property type="match status" value="1"/>
</dbReference>
<keyword evidence="1" id="KW-0597">Phosphoprotein</keyword>
<dbReference type="CDD" id="cd17546">
    <property type="entry name" value="REC_hyHK_CKI1_RcsC-like"/>
    <property type="match status" value="1"/>
</dbReference>
<dbReference type="STRING" id="1603606.DSOUD_3535"/>
<dbReference type="KEGG" id="des:DSOUD_3535"/>
<dbReference type="InterPro" id="IPR012347">
    <property type="entry name" value="Ferritin-like"/>
</dbReference>
<dbReference type="Gene3D" id="3.40.50.2300">
    <property type="match status" value="1"/>
</dbReference>
<accession>A0A0M3QGM4</accession>
<sequence>MTDLVQWVSGVEETAAKFYSGASQRFQADPVLAKFFADMAEEEEGHRRLLQKAEIARGERGLAHPAVAIDQMTRRRVEGRLTTALEELNRGRLDRSRVLELMVEVEFSEWNDLFLYVMEAIKGGGREFQRTVAEIDRHKRGIERFLANLPDGGKPLAQLQRISPLWQTRILVVEDDPAANRLLQQTLSRLGHVETAANGEEGLEKVKGGYFDVILSDVKMPLMSGIEFYLQALLVEPDIGERFLFFTGIVQGEHQDFFRTTAVSRLNKPASILSIRRAVDDIAHRRRTCH</sequence>
<dbReference type="EMBL" id="CP010802">
    <property type="protein sequence ID" value="ALC18249.1"/>
    <property type="molecule type" value="Genomic_DNA"/>
</dbReference>
<dbReference type="Pfam" id="PF00072">
    <property type="entry name" value="Response_reg"/>
    <property type="match status" value="1"/>
</dbReference>
<evidence type="ECO:0000259" key="2">
    <source>
        <dbReference type="PROSITE" id="PS50110"/>
    </source>
</evidence>
<dbReference type="InterPro" id="IPR001789">
    <property type="entry name" value="Sig_transdc_resp-reg_receiver"/>
</dbReference>
<name>A0A0M3QGM4_9BACT</name>
<dbReference type="Gene3D" id="1.20.1260.10">
    <property type="match status" value="1"/>
</dbReference>
<organism evidence="3 4">
    <name type="scientific">Desulfuromonas soudanensis</name>
    <dbReference type="NCBI Taxonomy" id="1603606"/>
    <lineage>
        <taxon>Bacteria</taxon>
        <taxon>Pseudomonadati</taxon>
        <taxon>Thermodesulfobacteriota</taxon>
        <taxon>Desulfuromonadia</taxon>
        <taxon>Desulfuromonadales</taxon>
        <taxon>Desulfuromonadaceae</taxon>
        <taxon>Desulfuromonas</taxon>
    </lineage>
</organism>
<dbReference type="SMART" id="SM00448">
    <property type="entry name" value="REC"/>
    <property type="match status" value="1"/>
</dbReference>
<dbReference type="PANTHER" id="PTHR43228">
    <property type="entry name" value="TWO-COMPONENT RESPONSE REGULATOR"/>
    <property type="match status" value="1"/>
</dbReference>
<feature type="modified residue" description="4-aspartylphosphate" evidence="1">
    <location>
        <position position="217"/>
    </location>
</feature>
<dbReference type="PANTHER" id="PTHR43228:SF1">
    <property type="entry name" value="TWO-COMPONENT RESPONSE REGULATOR ARR22"/>
    <property type="match status" value="1"/>
</dbReference>
<dbReference type="RefSeq" id="WP_053552180.1">
    <property type="nucleotide sequence ID" value="NZ_CP010802.1"/>
</dbReference>
<evidence type="ECO:0000313" key="4">
    <source>
        <dbReference type="Proteomes" id="UP000057158"/>
    </source>
</evidence>
<dbReference type="InterPro" id="IPR011006">
    <property type="entry name" value="CheY-like_superfamily"/>
</dbReference>
<gene>
    <name evidence="3" type="ORF">DSOUD_3535</name>
</gene>
<dbReference type="PATRIC" id="fig|1603606.3.peg.3810"/>
<dbReference type="InterPro" id="IPR009078">
    <property type="entry name" value="Ferritin-like_SF"/>
</dbReference>
<feature type="domain" description="Response regulatory" evidence="2">
    <location>
        <begin position="169"/>
        <end position="283"/>
    </location>
</feature>
<dbReference type="InterPro" id="IPR052048">
    <property type="entry name" value="ST_Response_Regulator"/>
</dbReference>
<proteinExistence type="predicted"/>
<dbReference type="AlphaFoldDB" id="A0A0M3QGM4"/>
<dbReference type="Proteomes" id="UP000057158">
    <property type="component" value="Chromosome"/>
</dbReference>
<dbReference type="SUPFAM" id="SSF47240">
    <property type="entry name" value="Ferritin-like"/>
    <property type="match status" value="1"/>
</dbReference>
<reference evidence="3 4" key="1">
    <citation type="submission" date="2015-07" db="EMBL/GenBank/DDBJ databases">
        <title>Isolation and Genomic Characterization of a Novel Halophilic Metal-Reducing Deltaproteobacterium from the Deep Subsurface.</title>
        <authorList>
            <person name="Badalamenti J.P."/>
            <person name="Summers Z.M."/>
            <person name="Gralnick J.A."/>
            <person name="Bond D.R."/>
        </authorList>
    </citation>
    <scope>NUCLEOTIDE SEQUENCE [LARGE SCALE GENOMIC DNA]</scope>
    <source>
        <strain evidence="3 4">WTL</strain>
    </source>
</reference>
<evidence type="ECO:0000256" key="1">
    <source>
        <dbReference type="PROSITE-ProRule" id="PRU00169"/>
    </source>
</evidence>
<protein>
    <submittedName>
        <fullName evidence="3">Response regulator receiver domain/Rubrerythrin</fullName>
    </submittedName>
</protein>
<dbReference type="OrthoDB" id="5512305at2"/>